<dbReference type="InterPro" id="IPR016291">
    <property type="entry name" value="Isochorismatase"/>
</dbReference>
<name>A0ABV5ZPG6_9PSEU</name>
<dbReference type="InterPro" id="IPR036380">
    <property type="entry name" value="Isochorismatase-like_sf"/>
</dbReference>
<proteinExistence type="predicted"/>
<dbReference type="PRINTS" id="PR01398">
    <property type="entry name" value="ISCHRISMTASE"/>
</dbReference>
<dbReference type="PANTHER" id="PTHR43540">
    <property type="entry name" value="PEROXYUREIDOACRYLATE/UREIDOACRYLATE AMIDOHYDROLASE-RELATED"/>
    <property type="match status" value="1"/>
</dbReference>
<dbReference type="PIRSF" id="PIRSF001111">
    <property type="entry name" value="Isochorismatase"/>
    <property type="match status" value="1"/>
</dbReference>
<protein>
    <submittedName>
        <fullName evidence="4">Isochorismatase family protein</fullName>
    </submittedName>
</protein>
<comment type="caution">
    <text evidence="4">The sequence shown here is derived from an EMBL/GenBank/DDBJ whole genome shotgun (WGS) entry which is preliminary data.</text>
</comment>
<dbReference type="InterPro" id="IPR050272">
    <property type="entry name" value="Isochorismatase-like_hydrls"/>
</dbReference>
<feature type="region of interest" description="Disordered" evidence="2">
    <location>
        <begin position="1"/>
        <end position="20"/>
    </location>
</feature>
<dbReference type="SUPFAM" id="SSF52499">
    <property type="entry name" value="Isochorismatase-like hydrolases"/>
    <property type="match status" value="1"/>
</dbReference>
<keyword evidence="5" id="KW-1185">Reference proteome</keyword>
<evidence type="ECO:0000256" key="1">
    <source>
        <dbReference type="ARBA" id="ARBA00022801"/>
    </source>
</evidence>
<accession>A0ABV5ZPG6</accession>
<evidence type="ECO:0000259" key="3">
    <source>
        <dbReference type="Pfam" id="PF00857"/>
    </source>
</evidence>
<gene>
    <name evidence="4" type="ORF">ACFFQA_02375</name>
</gene>
<dbReference type="Pfam" id="PF00857">
    <property type="entry name" value="Isochorismatase"/>
    <property type="match status" value="1"/>
</dbReference>
<dbReference type="Gene3D" id="3.40.50.850">
    <property type="entry name" value="Isochorismatase-like"/>
    <property type="match status" value="1"/>
</dbReference>
<dbReference type="Proteomes" id="UP001589693">
    <property type="component" value="Unassembled WGS sequence"/>
</dbReference>
<evidence type="ECO:0000313" key="5">
    <source>
        <dbReference type="Proteomes" id="UP001589693"/>
    </source>
</evidence>
<feature type="domain" description="Isochorismatase-like" evidence="3">
    <location>
        <begin position="32"/>
        <end position="204"/>
    </location>
</feature>
<dbReference type="EMBL" id="JBHLZU010000002">
    <property type="protein sequence ID" value="MFB9902777.1"/>
    <property type="molecule type" value="Genomic_DNA"/>
</dbReference>
<sequence length="220" mass="24382">MAIPPIAPYPMPTERDLPQNRVTWQPDPSRAVLLIHDMQQYFLDPFPVNEPPVIELVANIGFLREQSAAMGVPVVYTAQPGGQTLEQRGLLQDFWGNGIPPGPDGQRVVDALAPREQDVLLTKWRYSAFVRTDLLERLRSAGRDQLVICGVYGHIGCLMTACDAFMHEIQPFFVGDAIGDFSLERHRMALEYAAQRCATTISTRAVVSGLLDARPAARIA</sequence>
<evidence type="ECO:0000313" key="4">
    <source>
        <dbReference type="EMBL" id="MFB9902777.1"/>
    </source>
</evidence>
<feature type="compositionally biased region" description="Pro residues" evidence="2">
    <location>
        <begin position="1"/>
        <end position="11"/>
    </location>
</feature>
<dbReference type="RefSeq" id="WP_377849876.1">
    <property type="nucleotide sequence ID" value="NZ_JBHLZU010000002.1"/>
</dbReference>
<organism evidence="4 5">
    <name type="scientific">Allokutzneria oryzae</name>
    <dbReference type="NCBI Taxonomy" id="1378989"/>
    <lineage>
        <taxon>Bacteria</taxon>
        <taxon>Bacillati</taxon>
        <taxon>Actinomycetota</taxon>
        <taxon>Actinomycetes</taxon>
        <taxon>Pseudonocardiales</taxon>
        <taxon>Pseudonocardiaceae</taxon>
        <taxon>Allokutzneria</taxon>
    </lineage>
</organism>
<keyword evidence="1" id="KW-0378">Hydrolase</keyword>
<reference evidence="4 5" key="1">
    <citation type="submission" date="2024-09" db="EMBL/GenBank/DDBJ databases">
        <authorList>
            <person name="Sun Q."/>
            <person name="Mori K."/>
        </authorList>
    </citation>
    <scope>NUCLEOTIDE SEQUENCE [LARGE SCALE GENOMIC DNA]</scope>
    <source>
        <strain evidence="4 5">TBRC 7907</strain>
    </source>
</reference>
<evidence type="ECO:0000256" key="2">
    <source>
        <dbReference type="SAM" id="MobiDB-lite"/>
    </source>
</evidence>
<dbReference type="PANTHER" id="PTHR43540:SF3">
    <property type="entry name" value="ENTEROBACTIN SYNTHASE COMPONENT B"/>
    <property type="match status" value="1"/>
</dbReference>
<dbReference type="InterPro" id="IPR000868">
    <property type="entry name" value="Isochorismatase-like_dom"/>
</dbReference>